<comment type="caution">
    <text evidence="1">The sequence shown here is derived from an EMBL/GenBank/DDBJ whole genome shotgun (WGS) entry which is preliminary data.</text>
</comment>
<protein>
    <submittedName>
        <fullName evidence="1">Uncharacterized protein</fullName>
    </submittedName>
</protein>
<evidence type="ECO:0000313" key="2">
    <source>
        <dbReference type="Proteomes" id="UP001159363"/>
    </source>
</evidence>
<sequence>MIYEKTTLCVVFTLIQTNDTCRTAEVTEEWLEKFEEEAAAVQEVTCNNVRLRNSDLQYNDMTRIETKDQWCFHCDQCGTKHEHHKCPVYGATCWKCNGHTHFAKMRRSK</sequence>
<keyword evidence="2" id="KW-1185">Reference proteome</keyword>
<accession>A0ABQ9I7A1</accession>
<proteinExistence type="predicted"/>
<dbReference type="EMBL" id="JARBHB010000002">
    <property type="protein sequence ID" value="KAJ8892529.1"/>
    <property type="molecule type" value="Genomic_DNA"/>
</dbReference>
<evidence type="ECO:0000313" key="1">
    <source>
        <dbReference type="EMBL" id="KAJ8892529.1"/>
    </source>
</evidence>
<organism evidence="1 2">
    <name type="scientific">Dryococelus australis</name>
    <dbReference type="NCBI Taxonomy" id="614101"/>
    <lineage>
        <taxon>Eukaryota</taxon>
        <taxon>Metazoa</taxon>
        <taxon>Ecdysozoa</taxon>
        <taxon>Arthropoda</taxon>
        <taxon>Hexapoda</taxon>
        <taxon>Insecta</taxon>
        <taxon>Pterygota</taxon>
        <taxon>Neoptera</taxon>
        <taxon>Polyneoptera</taxon>
        <taxon>Phasmatodea</taxon>
        <taxon>Verophasmatodea</taxon>
        <taxon>Anareolatae</taxon>
        <taxon>Phasmatidae</taxon>
        <taxon>Eurycanthinae</taxon>
        <taxon>Dryococelus</taxon>
    </lineage>
</organism>
<dbReference type="Proteomes" id="UP001159363">
    <property type="component" value="Chromosome 2"/>
</dbReference>
<reference evidence="1 2" key="1">
    <citation type="submission" date="2023-02" db="EMBL/GenBank/DDBJ databases">
        <title>LHISI_Scaffold_Assembly.</title>
        <authorList>
            <person name="Stuart O.P."/>
            <person name="Cleave R."/>
            <person name="Magrath M.J.L."/>
            <person name="Mikheyev A.S."/>
        </authorList>
    </citation>
    <scope>NUCLEOTIDE SEQUENCE [LARGE SCALE GENOMIC DNA]</scope>
    <source>
        <strain evidence="1">Daus_M_001</strain>
        <tissue evidence="1">Leg muscle</tissue>
    </source>
</reference>
<gene>
    <name evidence="1" type="ORF">PR048_005110</name>
</gene>
<name>A0ABQ9I7A1_9NEOP</name>